<proteinExistence type="predicted"/>
<gene>
    <name evidence="4" type="ORF">M8013_18725</name>
</gene>
<dbReference type="PANTHER" id="PTHR10545">
    <property type="entry name" value="DIAMINE N-ACETYLTRANSFERASE"/>
    <property type="match status" value="1"/>
</dbReference>
<dbReference type="GO" id="GO:0008080">
    <property type="term" value="F:N-acetyltransferase activity"/>
    <property type="evidence" value="ECO:0007669"/>
    <property type="project" value="TreeGrafter"/>
</dbReference>
<dbReference type="PANTHER" id="PTHR10545:SF42">
    <property type="entry name" value="ACETYLTRANSFERASE"/>
    <property type="match status" value="1"/>
</dbReference>
<dbReference type="AlphaFoldDB" id="A0A9J6QRE6"/>
<dbReference type="InterPro" id="IPR000182">
    <property type="entry name" value="GNAT_dom"/>
</dbReference>
<dbReference type="SUPFAM" id="SSF55729">
    <property type="entry name" value="Acyl-CoA N-acyltransferases (Nat)"/>
    <property type="match status" value="1"/>
</dbReference>
<dbReference type="RefSeq" id="WP_271269290.1">
    <property type="nucleotide sequence ID" value="NZ_JAMGZJ010000078.1"/>
</dbReference>
<keyword evidence="2" id="KW-0012">Acyltransferase</keyword>
<evidence type="ECO:0000313" key="4">
    <source>
        <dbReference type="EMBL" id="MCU6670765.1"/>
    </source>
</evidence>
<dbReference type="Pfam" id="PF00583">
    <property type="entry name" value="Acetyltransf_1"/>
    <property type="match status" value="1"/>
</dbReference>
<organism evidence="4 5">
    <name type="scientific">Silvania confinis</name>
    <dbReference type="NCBI Taxonomy" id="2926470"/>
    <lineage>
        <taxon>Bacteria</taxon>
        <taxon>Pseudomonadati</taxon>
        <taxon>Pseudomonadota</taxon>
        <taxon>Gammaproteobacteria</taxon>
        <taxon>Enterobacterales</taxon>
        <taxon>Enterobacteriaceae</taxon>
        <taxon>Silvania</taxon>
    </lineage>
</organism>
<keyword evidence="1" id="KW-0808">Transferase</keyword>
<feature type="domain" description="N-acetyltransferase" evidence="3">
    <location>
        <begin position="2"/>
        <end position="145"/>
    </location>
</feature>
<protein>
    <submittedName>
        <fullName evidence="4">GNAT family N-acetyltransferase</fullName>
    </submittedName>
</protein>
<dbReference type="Proteomes" id="UP001061282">
    <property type="component" value="Unassembled WGS sequence"/>
</dbReference>
<dbReference type="CDD" id="cd04301">
    <property type="entry name" value="NAT_SF"/>
    <property type="match status" value="1"/>
</dbReference>
<reference evidence="4" key="1">
    <citation type="submission" date="2022-05" db="EMBL/GenBank/DDBJ databases">
        <title>Description of a novel species of Leclercia; Leclercia tamurae and the Proposal for a Novel Genus Silvania gen. nov. Containing Two Novel Species Silvania hatchlandensis sp. nov. and Silvania confinis sp. nov. Isolated from the Rhizosphere of Oak.</title>
        <authorList>
            <person name="Maddock D.W."/>
            <person name="Brady C.L."/>
            <person name="Denman S."/>
            <person name="Arnold D."/>
        </authorList>
    </citation>
    <scope>NUCLEOTIDE SEQUENCE</scope>
    <source>
        <strain evidence="4">H4N4</strain>
    </source>
</reference>
<dbReference type="InterPro" id="IPR051016">
    <property type="entry name" value="Diverse_Substrate_AcTransf"/>
</dbReference>
<evidence type="ECO:0000259" key="3">
    <source>
        <dbReference type="PROSITE" id="PS51186"/>
    </source>
</evidence>
<accession>A0A9J6QRE6</accession>
<evidence type="ECO:0000313" key="5">
    <source>
        <dbReference type="Proteomes" id="UP001061282"/>
    </source>
</evidence>
<dbReference type="PROSITE" id="PS51186">
    <property type="entry name" value="GNAT"/>
    <property type="match status" value="1"/>
</dbReference>
<dbReference type="Gene3D" id="3.40.630.30">
    <property type="match status" value="1"/>
</dbReference>
<keyword evidence="5" id="KW-1185">Reference proteome</keyword>
<evidence type="ECO:0000256" key="1">
    <source>
        <dbReference type="ARBA" id="ARBA00022679"/>
    </source>
</evidence>
<dbReference type="EMBL" id="JAMGZJ010000078">
    <property type="protein sequence ID" value="MCU6670765.1"/>
    <property type="molecule type" value="Genomic_DNA"/>
</dbReference>
<sequence length="145" mass="16318">MVNVREARAEDYDAWLALWKGYLSFYGTDLEAAVTVATWRRVLSADSGLFCRLAESEQGVVGFAICVLHEGTWVTTPLCYLEDLFVADAARGKGAGRALIEAIIEEAREKSWSKVYWVTREGNPARALYDQLAVVDDYVRYRVTI</sequence>
<name>A0A9J6QRE6_9ENTR</name>
<comment type="caution">
    <text evidence="4">The sequence shown here is derived from an EMBL/GenBank/DDBJ whole genome shotgun (WGS) entry which is preliminary data.</text>
</comment>
<dbReference type="InterPro" id="IPR016181">
    <property type="entry name" value="Acyl_CoA_acyltransferase"/>
</dbReference>
<evidence type="ECO:0000256" key="2">
    <source>
        <dbReference type="ARBA" id="ARBA00023315"/>
    </source>
</evidence>